<reference evidence="7 8" key="1">
    <citation type="submission" date="2019-06" db="EMBL/GenBank/DDBJ databases">
        <title>Sequencing the genomes of 1000 actinobacteria strains.</title>
        <authorList>
            <person name="Klenk H.-P."/>
        </authorList>
    </citation>
    <scope>NUCLEOTIDE SEQUENCE [LARGE SCALE GENOMIC DNA]</scope>
    <source>
        <strain evidence="7 8">DSM 18607</strain>
    </source>
</reference>
<feature type="transmembrane region" description="Helical" evidence="5">
    <location>
        <begin position="208"/>
        <end position="229"/>
    </location>
</feature>
<feature type="transmembrane region" description="Helical" evidence="5">
    <location>
        <begin position="307"/>
        <end position="329"/>
    </location>
</feature>
<comment type="subcellular location">
    <subcellularLocation>
        <location evidence="1">Cell membrane</location>
        <topology evidence="1">Multi-pass membrane protein</topology>
    </subcellularLocation>
</comment>
<feature type="transmembrane region" description="Helical" evidence="5">
    <location>
        <begin position="494"/>
        <end position="513"/>
    </location>
</feature>
<evidence type="ECO:0000256" key="2">
    <source>
        <dbReference type="ARBA" id="ARBA00022692"/>
    </source>
</evidence>
<feature type="transmembrane region" description="Helical" evidence="5">
    <location>
        <begin position="341"/>
        <end position="359"/>
    </location>
</feature>
<evidence type="ECO:0000259" key="6">
    <source>
        <dbReference type="PROSITE" id="PS50850"/>
    </source>
</evidence>
<evidence type="ECO:0000256" key="5">
    <source>
        <dbReference type="SAM" id="Phobius"/>
    </source>
</evidence>
<dbReference type="InterPro" id="IPR036259">
    <property type="entry name" value="MFS_trans_sf"/>
</dbReference>
<dbReference type="PANTHER" id="PTHR11360:SF317">
    <property type="entry name" value="MAJOR FACILITATOR SUPERFAMILY (MFS) PROFILE DOMAIN-CONTAINING PROTEIN-RELATED"/>
    <property type="match status" value="1"/>
</dbReference>
<protein>
    <submittedName>
        <fullName evidence="7">MFS transporter</fullName>
    </submittedName>
</protein>
<dbReference type="Gene3D" id="1.20.1250.20">
    <property type="entry name" value="MFS general substrate transporter like domains"/>
    <property type="match status" value="2"/>
</dbReference>
<organism evidence="7 8">
    <name type="scientific">Lapillicoccus jejuensis</name>
    <dbReference type="NCBI Taxonomy" id="402171"/>
    <lineage>
        <taxon>Bacteria</taxon>
        <taxon>Bacillati</taxon>
        <taxon>Actinomycetota</taxon>
        <taxon>Actinomycetes</taxon>
        <taxon>Micrococcales</taxon>
        <taxon>Intrasporangiaceae</taxon>
        <taxon>Lapillicoccus</taxon>
    </lineage>
</organism>
<dbReference type="CDD" id="cd17353">
    <property type="entry name" value="MFS_OFA_like"/>
    <property type="match status" value="1"/>
</dbReference>
<dbReference type="PANTHER" id="PTHR11360">
    <property type="entry name" value="MONOCARBOXYLATE TRANSPORTER"/>
    <property type="match status" value="1"/>
</dbReference>
<dbReference type="InterPro" id="IPR050327">
    <property type="entry name" value="Proton-linked_MCT"/>
</dbReference>
<keyword evidence="2 5" id="KW-0812">Transmembrane</keyword>
<feature type="transmembrane region" description="Helical" evidence="5">
    <location>
        <begin position="104"/>
        <end position="123"/>
    </location>
</feature>
<dbReference type="GO" id="GO:0022857">
    <property type="term" value="F:transmembrane transporter activity"/>
    <property type="evidence" value="ECO:0007669"/>
    <property type="project" value="InterPro"/>
</dbReference>
<dbReference type="AlphaFoldDB" id="A0A542E241"/>
<feature type="transmembrane region" description="Helical" evidence="5">
    <location>
        <begin position="163"/>
        <end position="188"/>
    </location>
</feature>
<feature type="transmembrane region" description="Helical" evidence="5">
    <location>
        <begin position="401"/>
        <end position="420"/>
    </location>
</feature>
<evidence type="ECO:0000256" key="1">
    <source>
        <dbReference type="ARBA" id="ARBA00004651"/>
    </source>
</evidence>
<evidence type="ECO:0000256" key="4">
    <source>
        <dbReference type="ARBA" id="ARBA00023136"/>
    </source>
</evidence>
<proteinExistence type="predicted"/>
<dbReference type="InterPro" id="IPR011701">
    <property type="entry name" value="MFS"/>
</dbReference>
<sequence length="521" mass="54045">MSRQTTTPTAPPAAPPTGLLGRLDRRHTVAPAGFNRWLVPPAALAVHLCIGQVYATSVYKTSMVAHFSTGQTEIGVVFSIAIVMLGLSAAVFGTWVEKVGPRRAMFTAACAWAVGFLVAALGIATTQLWLLYLGYGVIGGIGLGIGYISPVSTLIKWFPDRPGLATGLAIMGFGGGALLASPLSRQLLQAYDASYKPSVSSSTADGHALTLLFVTLGVVYFLVMMVGVANIRVPATGWTPDGFDPSSVKAPLVGTQAVTAAQAVRTPQFWLLWVVLFCNVTAGIGILEQASPMIQDFFRSGSTSAVTVAAAGGFVGLLSLFNMAGRFVWSSTSDAIGRKPVYVLYLGGGIVLYLLLATVGASATWLFVLLAALIISFYGGGFATAPAYLRDLFGTLQVGAIHGRLLTAWSAAGVAGPLVVNGFLDAQGKPGTLSASAYRPALLTMVGVLAVGLVANLLVRRVAEKHHATGEQREAAASAHDVATPGPVPGGARLLLSWALIVALLAYGVVQTLSTAVKLFT</sequence>
<name>A0A542E241_9MICO</name>
<feature type="transmembrane region" description="Helical" evidence="5">
    <location>
        <begin position="440"/>
        <end position="459"/>
    </location>
</feature>
<dbReference type="RefSeq" id="WP_211356028.1">
    <property type="nucleotide sequence ID" value="NZ_BAAAPR010000014.1"/>
</dbReference>
<feature type="domain" description="Major facilitator superfamily (MFS) profile" evidence="6">
    <location>
        <begin position="38"/>
        <end position="464"/>
    </location>
</feature>
<feature type="transmembrane region" description="Helical" evidence="5">
    <location>
        <begin position="129"/>
        <end position="151"/>
    </location>
</feature>
<dbReference type="GO" id="GO:0005886">
    <property type="term" value="C:plasma membrane"/>
    <property type="evidence" value="ECO:0007669"/>
    <property type="project" value="UniProtKB-SubCell"/>
</dbReference>
<feature type="transmembrane region" description="Helical" evidence="5">
    <location>
        <begin position="365"/>
        <end position="389"/>
    </location>
</feature>
<keyword evidence="3 5" id="KW-1133">Transmembrane helix</keyword>
<evidence type="ECO:0000313" key="7">
    <source>
        <dbReference type="EMBL" id="TQJ09413.1"/>
    </source>
</evidence>
<dbReference type="Proteomes" id="UP000317893">
    <property type="component" value="Unassembled WGS sequence"/>
</dbReference>
<dbReference type="SUPFAM" id="SSF103473">
    <property type="entry name" value="MFS general substrate transporter"/>
    <property type="match status" value="1"/>
</dbReference>
<feature type="transmembrane region" description="Helical" evidence="5">
    <location>
        <begin position="269"/>
        <end position="287"/>
    </location>
</feature>
<feature type="transmembrane region" description="Helical" evidence="5">
    <location>
        <begin position="74"/>
        <end position="92"/>
    </location>
</feature>
<feature type="transmembrane region" description="Helical" evidence="5">
    <location>
        <begin position="34"/>
        <end position="54"/>
    </location>
</feature>
<dbReference type="EMBL" id="VFMN01000001">
    <property type="protein sequence ID" value="TQJ09413.1"/>
    <property type="molecule type" value="Genomic_DNA"/>
</dbReference>
<dbReference type="Pfam" id="PF07690">
    <property type="entry name" value="MFS_1"/>
    <property type="match status" value="1"/>
</dbReference>
<comment type="caution">
    <text evidence="7">The sequence shown here is derived from an EMBL/GenBank/DDBJ whole genome shotgun (WGS) entry which is preliminary data.</text>
</comment>
<accession>A0A542E241</accession>
<dbReference type="PROSITE" id="PS50850">
    <property type="entry name" value="MFS"/>
    <property type="match status" value="1"/>
</dbReference>
<gene>
    <name evidence="7" type="ORF">FB458_2525</name>
</gene>
<keyword evidence="4 5" id="KW-0472">Membrane</keyword>
<dbReference type="InterPro" id="IPR020846">
    <property type="entry name" value="MFS_dom"/>
</dbReference>
<evidence type="ECO:0000256" key="3">
    <source>
        <dbReference type="ARBA" id="ARBA00022989"/>
    </source>
</evidence>
<evidence type="ECO:0000313" key="8">
    <source>
        <dbReference type="Proteomes" id="UP000317893"/>
    </source>
</evidence>
<keyword evidence="8" id="KW-1185">Reference proteome</keyword>